<dbReference type="InterPro" id="IPR036388">
    <property type="entry name" value="WH-like_DNA-bd_sf"/>
</dbReference>
<evidence type="ECO:0000259" key="5">
    <source>
        <dbReference type="PROSITE" id="PS50931"/>
    </source>
</evidence>
<dbReference type="CDD" id="cd08423">
    <property type="entry name" value="PBP2_LTTR_like_6"/>
    <property type="match status" value="1"/>
</dbReference>
<keyword evidence="4" id="KW-0804">Transcription</keyword>
<sequence length="308" mass="32524">MFDIDALRLLVTVAGTGSFTKAAVSLNYTQSAVSRRIASLEQEAGGPLFERLPRGVRLNPAGRALYRHAVDVLDRLSRAEQELAVLHRGHGGLLHVGAFSTANISLVPAALRAFRQTRPDVEVIAVEGRSGTLTARLGDGALDLAVVSDYPSGLPSADGVTTTPLCEDELLVALPREHRLAGADVIDLLELRDEAWLQDAYGDRPTMLADACARAGFAPRKIVRIAEWAGKFGYVAAGLGVALVPSLAAWAVPDGLVLVRLTDPALRRTLHIALPATPLPAALTLRGLLRTAAADGRGLQAPSPGRPT</sequence>
<dbReference type="Pfam" id="PF00126">
    <property type="entry name" value="HTH_1"/>
    <property type="match status" value="1"/>
</dbReference>
<dbReference type="RefSeq" id="WP_164356558.1">
    <property type="nucleotide sequence ID" value="NZ_JAAGME010000250.1"/>
</dbReference>
<keyword evidence="3" id="KW-0238">DNA-binding</keyword>
<dbReference type="SUPFAM" id="SSF46785">
    <property type="entry name" value="Winged helix' DNA-binding domain"/>
    <property type="match status" value="1"/>
</dbReference>
<dbReference type="PRINTS" id="PR00039">
    <property type="entry name" value="HTHLYSR"/>
</dbReference>
<dbReference type="InterPro" id="IPR036390">
    <property type="entry name" value="WH_DNA-bd_sf"/>
</dbReference>
<evidence type="ECO:0000256" key="1">
    <source>
        <dbReference type="ARBA" id="ARBA00009437"/>
    </source>
</evidence>
<evidence type="ECO:0000313" key="7">
    <source>
        <dbReference type="Proteomes" id="UP000471648"/>
    </source>
</evidence>
<comment type="caution">
    <text evidence="6">The sequence shown here is derived from an EMBL/GenBank/DDBJ whole genome shotgun (WGS) entry which is preliminary data.</text>
</comment>
<dbReference type="InterPro" id="IPR000847">
    <property type="entry name" value="LysR_HTH_N"/>
</dbReference>
<dbReference type="Proteomes" id="UP000471648">
    <property type="component" value="Unassembled WGS sequence"/>
</dbReference>
<dbReference type="EMBL" id="JAAGME010000250">
    <property type="protein sequence ID" value="NEB66614.1"/>
    <property type="molecule type" value="Genomic_DNA"/>
</dbReference>
<dbReference type="Gene3D" id="1.10.10.10">
    <property type="entry name" value="Winged helix-like DNA-binding domain superfamily/Winged helix DNA-binding domain"/>
    <property type="match status" value="1"/>
</dbReference>
<keyword evidence="2" id="KW-0805">Transcription regulation</keyword>
<dbReference type="GO" id="GO:0003700">
    <property type="term" value="F:DNA-binding transcription factor activity"/>
    <property type="evidence" value="ECO:0007669"/>
    <property type="project" value="InterPro"/>
</dbReference>
<reference evidence="6 7" key="1">
    <citation type="submission" date="2020-01" db="EMBL/GenBank/DDBJ databases">
        <title>Insect and environment-associated Actinomycetes.</title>
        <authorList>
            <person name="Currrie C."/>
            <person name="Chevrette M."/>
            <person name="Carlson C."/>
            <person name="Stubbendieck R."/>
            <person name="Wendt-Pienkowski E."/>
        </authorList>
    </citation>
    <scope>NUCLEOTIDE SEQUENCE [LARGE SCALE GENOMIC DNA]</scope>
    <source>
        <strain evidence="6 7">SID14438</strain>
    </source>
</reference>
<evidence type="ECO:0000256" key="2">
    <source>
        <dbReference type="ARBA" id="ARBA00023015"/>
    </source>
</evidence>
<gene>
    <name evidence="6" type="ORF">G3I39_06005</name>
</gene>
<proteinExistence type="inferred from homology"/>
<organism evidence="6 7">
    <name type="scientific">Streptomyces microflavus</name>
    <name type="common">Streptomyces lipmanii</name>
    <dbReference type="NCBI Taxonomy" id="1919"/>
    <lineage>
        <taxon>Bacteria</taxon>
        <taxon>Bacillati</taxon>
        <taxon>Actinomycetota</taxon>
        <taxon>Actinomycetes</taxon>
        <taxon>Kitasatosporales</taxon>
        <taxon>Streptomycetaceae</taxon>
        <taxon>Streptomyces</taxon>
    </lineage>
</organism>
<evidence type="ECO:0000313" key="6">
    <source>
        <dbReference type="EMBL" id="NEB66614.1"/>
    </source>
</evidence>
<protein>
    <submittedName>
        <fullName evidence="6">LysR family transcriptional regulator</fullName>
    </submittedName>
</protein>
<dbReference type="Gene3D" id="3.40.190.10">
    <property type="entry name" value="Periplasmic binding protein-like II"/>
    <property type="match status" value="2"/>
</dbReference>
<dbReference type="PROSITE" id="PS50931">
    <property type="entry name" value="HTH_LYSR"/>
    <property type="match status" value="1"/>
</dbReference>
<name>A0A6N9V171_STRMI</name>
<dbReference type="GO" id="GO:0032993">
    <property type="term" value="C:protein-DNA complex"/>
    <property type="evidence" value="ECO:0007669"/>
    <property type="project" value="TreeGrafter"/>
</dbReference>
<feature type="domain" description="HTH lysR-type" evidence="5">
    <location>
        <begin position="2"/>
        <end position="59"/>
    </location>
</feature>
<accession>A0A6N9V171</accession>
<dbReference type="AlphaFoldDB" id="A0A6N9V171"/>
<evidence type="ECO:0000256" key="3">
    <source>
        <dbReference type="ARBA" id="ARBA00023125"/>
    </source>
</evidence>
<evidence type="ECO:0000256" key="4">
    <source>
        <dbReference type="ARBA" id="ARBA00023163"/>
    </source>
</evidence>
<dbReference type="Pfam" id="PF03466">
    <property type="entry name" value="LysR_substrate"/>
    <property type="match status" value="1"/>
</dbReference>
<dbReference type="PANTHER" id="PTHR30346">
    <property type="entry name" value="TRANSCRIPTIONAL DUAL REGULATOR HCAR-RELATED"/>
    <property type="match status" value="1"/>
</dbReference>
<dbReference type="GO" id="GO:0003677">
    <property type="term" value="F:DNA binding"/>
    <property type="evidence" value="ECO:0007669"/>
    <property type="project" value="UniProtKB-KW"/>
</dbReference>
<dbReference type="InterPro" id="IPR005119">
    <property type="entry name" value="LysR_subst-bd"/>
</dbReference>
<dbReference type="FunFam" id="1.10.10.10:FF:000001">
    <property type="entry name" value="LysR family transcriptional regulator"/>
    <property type="match status" value="1"/>
</dbReference>
<comment type="similarity">
    <text evidence="1">Belongs to the LysR transcriptional regulatory family.</text>
</comment>
<dbReference type="SUPFAM" id="SSF53850">
    <property type="entry name" value="Periplasmic binding protein-like II"/>
    <property type="match status" value="1"/>
</dbReference>
<dbReference type="PANTHER" id="PTHR30346:SF29">
    <property type="entry name" value="LYSR SUBSTRATE-BINDING"/>
    <property type="match status" value="1"/>
</dbReference>